<feature type="domain" description="PPM-type phosphatase" evidence="3">
    <location>
        <begin position="284"/>
        <end position="493"/>
    </location>
</feature>
<sequence length="497" mass="52616">MTGLAVLDADARYLFADEVYCRIAGESAKGLPGRAVSPRAEAVVGPAALLTAVLADGHPRTHESAHGRCTWQRLTIAGCGEGLAGLLVATGTRDGRTRRHPDTYPGHEEHPAHPDHPAHRQQHRIAEAADRIGTTLDERTTCQELAGFLAAAGPDGHGSAAVAVDLLADDVREPGTPLVRRAAVVGRAELLPSRPPAAVLRGEPRLDGPRLALPLIHRGRILGAVLVAREHGGYAGHELLLARSAARRAAVALDHARLFGHSQRTAGELQRALLTDPGLPHPNLRLVTRYLPSGTGTLVGGDWFESVRLHFGRTLLVMGDVMGHGVEAAVDMNSYRRALREAAAADLPPERILRRLDQDIAGHPARRPATCLLAQVDPARGLVAFSSAGHLPPVVIGRSGTAELTGIPVGPPLGTGVGGYDRATRPLGPDDTLLMFTDGLVERRGEDIDVSLARLTRLRPDPGAPLDALVDTVLTRLDAAHAEDDVAVLAARIRLPD</sequence>
<proteinExistence type="predicted"/>
<dbReference type="RefSeq" id="WP_323449732.1">
    <property type="nucleotide sequence ID" value="NZ_BSBI01000012.1"/>
</dbReference>
<feature type="compositionally biased region" description="Basic and acidic residues" evidence="2">
    <location>
        <begin position="100"/>
        <end position="121"/>
    </location>
</feature>
<dbReference type="Gene3D" id="3.30.450.40">
    <property type="match status" value="1"/>
</dbReference>
<dbReference type="InterPro" id="IPR036457">
    <property type="entry name" value="PPM-type-like_dom_sf"/>
</dbReference>
<keyword evidence="5" id="KW-1185">Reference proteome</keyword>
<name>A0ABQ5P586_9ACTN</name>
<dbReference type="Proteomes" id="UP001291653">
    <property type="component" value="Unassembled WGS sequence"/>
</dbReference>
<evidence type="ECO:0000313" key="5">
    <source>
        <dbReference type="Proteomes" id="UP001291653"/>
    </source>
</evidence>
<dbReference type="SMART" id="SM00331">
    <property type="entry name" value="PP2C_SIG"/>
    <property type="match status" value="1"/>
</dbReference>
<dbReference type="SUPFAM" id="SSF81606">
    <property type="entry name" value="PP2C-like"/>
    <property type="match status" value="1"/>
</dbReference>
<gene>
    <name evidence="4" type="ORF">SYYSPA8_25600</name>
</gene>
<dbReference type="InterPro" id="IPR052016">
    <property type="entry name" value="Bact_Sigma-Reg"/>
</dbReference>
<evidence type="ECO:0000256" key="2">
    <source>
        <dbReference type="SAM" id="MobiDB-lite"/>
    </source>
</evidence>
<protein>
    <submittedName>
        <fullName evidence="4">SpoIIE family protein phosphatase</fullName>
    </submittedName>
</protein>
<evidence type="ECO:0000313" key="4">
    <source>
        <dbReference type="EMBL" id="GLF97739.1"/>
    </source>
</evidence>
<reference evidence="4 5" key="1">
    <citation type="submission" date="2022-10" db="EMBL/GenBank/DDBJ databases">
        <title>Draft genome sequence of Streptomyces sp. YSPA8.</title>
        <authorList>
            <person name="Moriuchi R."/>
            <person name="Dohra H."/>
            <person name="Yamamura H."/>
            <person name="Kodani S."/>
        </authorList>
    </citation>
    <scope>NUCLEOTIDE SEQUENCE [LARGE SCALE GENOMIC DNA]</scope>
    <source>
        <strain evidence="4 5">YSPA8</strain>
    </source>
</reference>
<keyword evidence="1" id="KW-0378">Hydrolase</keyword>
<dbReference type="InterPro" id="IPR029016">
    <property type="entry name" value="GAF-like_dom_sf"/>
</dbReference>
<evidence type="ECO:0000256" key="1">
    <source>
        <dbReference type="ARBA" id="ARBA00022801"/>
    </source>
</evidence>
<dbReference type="Pfam" id="PF07228">
    <property type="entry name" value="SpoIIE"/>
    <property type="match status" value="1"/>
</dbReference>
<feature type="region of interest" description="Disordered" evidence="2">
    <location>
        <begin position="93"/>
        <end position="121"/>
    </location>
</feature>
<comment type="caution">
    <text evidence="4">The sequence shown here is derived from an EMBL/GenBank/DDBJ whole genome shotgun (WGS) entry which is preliminary data.</text>
</comment>
<dbReference type="InterPro" id="IPR001932">
    <property type="entry name" value="PPM-type_phosphatase-like_dom"/>
</dbReference>
<accession>A0ABQ5P586</accession>
<evidence type="ECO:0000259" key="3">
    <source>
        <dbReference type="SMART" id="SM00331"/>
    </source>
</evidence>
<dbReference type="SUPFAM" id="SSF55781">
    <property type="entry name" value="GAF domain-like"/>
    <property type="match status" value="1"/>
</dbReference>
<dbReference type="PANTHER" id="PTHR43156">
    <property type="entry name" value="STAGE II SPORULATION PROTEIN E-RELATED"/>
    <property type="match status" value="1"/>
</dbReference>
<dbReference type="PANTHER" id="PTHR43156:SF2">
    <property type="entry name" value="STAGE II SPORULATION PROTEIN E"/>
    <property type="match status" value="1"/>
</dbReference>
<organism evidence="4 5">
    <name type="scientific">Streptomyces yaizuensis</name>
    <dbReference type="NCBI Taxonomy" id="2989713"/>
    <lineage>
        <taxon>Bacteria</taxon>
        <taxon>Bacillati</taxon>
        <taxon>Actinomycetota</taxon>
        <taxon>Actinomycetes</taxon>
        <taxon>Kitasatosporales</taxon>
        <taxon>Streptomycetaceae</taxon>
        <taxon>Streptomyces</taxon>
    </lineage>
</organism>
<dbReference type="EMBL" id="BSBI01000012">
    <property type="protein sequence ID" value="GLF97739.1"/>
    <property type="molecule type" value="Genomic_DNA"/>
</dbReference>
<dbReference type="Gene3D" id="3.60.40.10">
    <property type="entry name" value="PPM-type phosphatase domain"/>
    <property type="match status" value="1"/>
</dbReference>